<dbReference type="EMBL" id="VEPZ02001733">
    <property type="protein sequence ID" value="KAE8660166.1"/>
    <property type="molecule type" value="Genomic_DNA"/>
</dbReference>
<reference evidence="2" key="1">
    <citation type="submission" date="2019-09" db="EMBL/GenBank/DDBJ databases">
        <title>Draft genome information of white flower Hibiscus syriacus.</title>
        <authorList>
            <person name="Kim Y.-M."/>
        </authorList>
    </citation>
    <scope>NUCLEOTIDE SEQUENCE [LARGE SCALE GENOMIC DNA]</scope>
    <source>
        <strain evidence="2">YM2019G1</strain>
    </source>
</reference>
<organism evidence="2 3">
    <name type="scientific">Hibiscus syriacus</name>
    <name type="common">Rose of Sharon</name>
    <dbReference type="NCBI Taxonomy" id="106335"/>
    <lineage>
        <taxon>Eukaryota</taxon>
        <taxon>Viridiplantae</taxon>
        <taxon>Streptophyta</taxon>
        <taxon>Embryophyta</taxon>
        <taxon>Tracheophyta</taxon>
        <taxon>Spermatophyta</taxon>
        <taxon>Magnoliopsida</taxon>
        <taxon>eudicotyledons</taxon>
        <taxon>Gunneridae</taxon>
        <taxon>Pentapetalae</taxon>
        <taxon>rosids</taxon>
        <taxon>malvids</taxon>
        <taxon>Malvales</taxon>
        <taxon>Malvaceae</taxon>
        <taxon>Malvoideae</taxon>
        <taxon>Hibiscus</taxon>
    </lineage>
</organism>
<protein>
    <submittedName>
        <fullName evidence="2">Uncharacterized protein</fullName>
    </submittedName>
</protein>
<feature type="compositionally biased region" description="Pro residues" evidence="1">
    <location>
        <begin position="1"/>
        <end position="11"/>
    </location>
</feature>
<accession>A0A6A2XDH0</accession>
<gene>
    <name evidence="2" type="ORF">F3Y22_tig00116958pilonHSYRG00211</name>
</gene>
<evidence type="ECO:0000313" key="2">
    <source>
        <dbReference type="EMBL" id="KAE8660166.1"/>
    </source>
</evidence>
<sequence length="97" mass="10698">MFPSNPSPPVPEDGSHRPPPLEHNWGVNLPDAAGSPITGNFDAFNSQWHEFRDNCASHNQGFEKPDRRDCGSVFITVTGDTHCMSIISKTEMAEALF</sequence>
<evidence type="ECO:0000256" key="1">
    <source>
        <dbReference type="SAM" id="MobiDB-lite"/>
    </source>
</evidence>
<feature type="region of interest" description="Disordered" evidence="1">
    <location>
        <begin position="1"/>
        <end position="39"/>
    </location>
</feature>
<proteinExistence type="predicted"/>
<dbReference type="AlphaFoldDB" id="A0A6A2XDH0"/>
<comment type="caution">
    <text evidence="2">The sequence shown here is derived from an EMBL/GenBank/DDBJ whole genome shotgun (WGS) entry which is preliminary data.</text>
</comment>
<name>A0A6A2XDH0_HIBSY</name>
<evidence type="ECO:0000313" key="3">
    <source>
        <dbReference type="Proteomes" id="UP000436088"/>
    </source>
</evidence>
<keyword evidence="3" id="KW-1185">Reference proteome</keyword>
<dbReference type="Proteomes" id="UP000436088">
    <property type="component" value="Unassembled WGS sequence"/>
</dbReference>